<evidence type="ECO:0000256" key="1">
    <source>
        <dbReference type="SAM" id="MobiDB-lite"/>
    </source>
</evidence>
<proteinExistence type="predicted"/>
<feature type="region of interest" description="Disordered" evidence="1">
    <location>
        <begin position="272"/>
        <end position="321"/>
    </location>
</feature>
<feature type="compositionally biased region" description="Pro residues" evidence="1">
    <location>
        <begin position="411"/>
        <end position="424"/>
    </location>
</feature>
<protein>
    <submittedName>
        <fullName evidence="2">Uncharacterized protein</fullName>
    </submittedName>
</protein>
<evidence type="ECO:0000313" key="3">
    <source>
        <dbReference type="Proteomes" id="UP000075714"/>
    </source>
</evidence>
<dbReference type="Proteomes" id="UP000075714">
    <property type="component" value="Unassembled WGS sequence"/>
</dbReference>
<accession>A0A150H375</accession>
<dbReference type="EMBL" id="LSYV01000002">
    <property type="protein sequence ID" value="KXZ56463.1"/>
    <property type="molecule type" value="Genomic_DNA"/>
</dbReference>
<feature type="compositionally biased region" description="Low complexity" evidence="1">
    <location>
        <begin position="272"/>
        <end position="292"/>
    </location>
</feature>
<name>A0A150H375_GONPE</name>
<sequence>MRPLRLSSSTCIPNVRLRGMCFLDKDEWLPAGPSTDGDELAPSFSATDCTLDAPPAACRRRQTVCGFLNSSAADAGSEGPSNLELFVSSFAPVHDNADLALPQSLDAAAANAFTAVDAGAVEWPPSSPDVCVRQAPPTTSPSRLRSAVLRLCPIAEDPEAELLEQTEHAGTAAAPPAAPASSAPKLRRALPHGVRSLLLSADAAADVGCLAQSPPNCSDSDCGSGRKTATCSSCCSSPFSLSSRPWSPDSHSDLDGPSAACGSELCRRSLSSPLDSAGAGADGPAGSSPTAAQAPAVTASPRSGDWPEVPERRSDGHVPSLSEPLYTMDGCALPELQKLADCSRSLSSPLMSAEVPNAVSRKQLMARADLELVDSEAAAPSRRGLLAHLPFASCFGAPAARSQLRRGAAAAPPPPQLPPQPPVKVAPSSTSDDLEPPSPSDYWLSLAAAQAAPSTPPPPPPAAR</sequence>
<reference evidence="3" key="1">
    <citation type="journal article" date="2016" name="Nat. Commun.">
        <title>The Gonium pectorale genome demonstrates co-option of cell cycle regulation during the evolution of multicellularity.</title>
        <authorList>
            <person name="Hanschen E.R."/>
            <person name="Marriage T.N."/>
            <person name="Ferris P.J."/>
            <person name="Hamaji T."/>
            <person name="Toyoda A."/>
            <person name="Fujiyama A."/>
            <person name="Neme R."/>
            <person name="Noguchi H."/>
            <person name="Minakuchi Y."/>
            <person name="Suzuki M."/>
            <person name="Kawai-Toyooka H."/>
            <person name="Smith D.R."/>
            <person name="Sparks H."/>
            <person name="Anderson J."/>
            <person name="Bakaric R."/>
            <person name="Luria V."/>
            <person name="Karger A."/>
            <person name="Kirschner M.W."/>
            <person name="Durand P.M."/>
            <person name="Michod R.E."/>
            <person name="Nozaki H."/>
            <person name="Olson B.J."/>
        </authorList>
    </citation>
    <scope>NUCLEOTIDE SEQUENCE [LARGE SCALE GENOMIC DNA]</scope>
    <source>
        <strain evidence="3">NIES-2863</strain>
    </source>
</reference>
<dbReference type="AlphaFoldDB" id="A0A150H375"/>
<feature type="region of interest" description="Disordered" evidence="1">
    <location>
        <begin position="404"/>
        <end position="464"/>
    </location>
</feature>
<keyword evidence="3" id="KW-1185">Reference proteome</keyword>
<evidence type="ECO:0000313" key="2">
    <source>
        <dbReference type="EMBL" id="KXZ56463.1"/>
    </source>
</evidence>
<gene>
    <name evidence="2" type="ORF">GPECTOR_1g414</name>
</gene>
<organism evidence="2 3">
    <name type="scientific">Gonium pectorale</name>
    <name type="common">Green alga</name>
    <dbReference type="NCBI Taxonomy" id="33097"/>
    <lineage>
        <taxon>Eukaryota</taxon>
        <taxon>Viridiplantae</taxon>
        <taxon>Chlorophyta</taxon>
        <taxon>core chlorophytes</taxon>
        <taxon>Chlorophyceae</taxon>
        <taxon>CS clade</taxon>
        <taxon>Chlamydomonadales</taxon>
        <taxon>Volvocaceae</taxon>
        <taxon>Gonium</taxon>
    </lineage>
</organism>
<feature type="compositionally biased region" description="Pro residues" evidence="1">
    <location>
        <begin position="454"/>
        <end position="464"/>
    </location>
</feature>
<comment type="caution">
    <text evidence="2">The sequence shown here is derived from an EMBL/GenBank/DDBJ whole genome shotgun (WGS) entry which is preliminary data.</text>
</comment>